<dbReference type="PROSITE" id="PS51471">
    <property type="entry name" value="FE2OG_OXY"/>
    <property type="match status" value="1"/>
</dbReference>
<reference evidence="4 5" key="1">
    <citation type="submission" date="2024-02" db="EMBL/GenBank/DDBJ databases">
        <authorList>
            <person name="Chen Y."/>
            <person name="Shah S."/>
            <person name="Dougan E. K."/>
            <person name="Thang M."/>
            <person name="Chan C."/>
        </authorList>
    </citation>
    <scope>NUCLEOTIDE SEQUENCE [LARGE SCALE GENOMIC DNA]</scope>
</reference>
<keyword evidence="1" id="KW-0560">Oxidoreductase</keyword>
<dbReference type="EMBL" id="CAXAMM010031335">
    <property type="protein sequence ID" value="CAK9067889.1"/>
    <property type="molecule type" value="Genomic_DNA"/>
</dbReference>
<sequence length="351" mass="37948">MGPLKRPATNGESGNKAMKVGQAADAAAAQEVEVERSLATSGLGAAHAVHGKVPVIDLSSSEAAEAIWEAAKEPGFFVVTNHGIPEGAIDEAFGLSAGFFGQSRELKETQSPFAANLNAGYEFFSQVRPSTGAPDQKESLQITAREGCMDGRWPSTSFEASMREFMQKSHALGCRILSILEPQACPKLTPGTLASAHNLWADDGQCTLRLLHYPPVHEPGQLPANYWRAGPHTDWCCITLLFQRPGNEGLECAPNPKAMKEGAPWLKVDPVPGGIAVNIGDMLGRWSDSRLLSNLHRVRMPTVGECAIPKSRYSMAFFMQADKHVRIECDTCDTITAGDYILGRIRSNFAK</sequence>
<comment type="similarity">
    <text evidence="1">Belongs to the iron/ascorbate-dependent oxidoreductase family.</text>
</comment>
<proteinExistence type="inferred from homology"/>
<dbReference type="InterPro" id="IPR005123">
    <property type="entry name" value="Oxoglu/Fe-dep_dioxygenase_dom"/>
</dbReference>
<evidence type="ECO:0000259" key="3">
    <source>
        <dbReference type="PROSITE" id="PS51471"/>
    </source>
</evidence>
<evidence type="ECO:0000256" key="2">
    <source>
        <dbReference type="SAM" id="MobiDB-lite"/>
    </source>
</evidence>
<dbReference type="InterPro" id="IPR044861">
    <property type="entry name" value="IPNS-like_FE2OG_OXY"/>
</dbReference>
<dbReference type="InterPro" id="IPR026992">
    <property type="entry name" value="DIOX_N"/>
</dbReference>
<keyword evidence="5" id="KW-1185">Reference proteome</keyword>
<protein>
    <submittedName>
        <fullName evidence="4">UPF0676 protein C1494.01</fullName>
    </submittedName>
</protein>
<feature type="domain" description="Fe2OG dioxygenase" evidence="3">
    <location>
        <begin position="204"/>
        <end position="321"/>
    </location>
</feature>
<dbReference type="PANTHER" id="PTHR47990">
    <property type="entry name" value="2-OXOGLUTARATE (2OG) AND FE(II)-DEPENDENT OXYGENASE SUPERFAMILY PROTEIN-RELATED"/>
    <property type="match status" value="1"/>
</dbReference>
<dbReference type="Proteomes" id="UP001642464">
    <property type="component" value="Unassembled WGS sequence"/>
</dbReference>
<keyword evidence="1" id="KW-0479">Metal-binding</keyword>
<name>A0ABP0NWG8_9DINO</name>
<accession>A0ABP0NWG8</accession>
<keyword evidence="1" id="KW-0408">Iron</keyword>
<evidence type="ECO:0000313" key="4">
    <source>
        <dbReference type="EMBL" id="CAK9067889.1"/>
    </source>
</evidence>
<dbReference type="InterPro" id="IPR050231">
    <property type="entry name" value="Iron_ascorbate_oxido_reductase"/>
</dbReference>
<comment type="caution">
    <text evidence="4">The sequence shown here is derived from an EMBL/GenBank/DDBJ whole genome shotgun (WGS) entry which is preliminary data.</text>
</comment>
<evidence type="ECO:0000313" key="5">
    <source>
        <dbReference type="Proteomes" id="UP001642464"/>
    </source>
</evidence>
<dbReference type="InterPro" id="IPR027443">
    <property type="entry name" value="IPNS-like_sf"/>
</dbReference>
<dbReference type="Pfam" id="PF03171">
    <property type="entry name" value="2OG-FeII_Oxy"/>
    <property type="match status" value="1"/>
</dbReference>
<dbReference type="Gene3D" id="2.60.120.330">
    <property type="entry name" value="B-lactam Antibiotic, Isopenicillin N Synthase, Chain"/>
    <property type="match status" value="1"/>
</dbReference>
<evidence type="ECO:0000256" key="1">
    <source>
        <dbReference type="RuleBase" id="RU003682"/>
    </source>
</evidence>
<gene>
    <name evidence="4" type="ORF">SCF082_LOCUS34282</name>
</gene>
<feature type="region of interest" description="Disordered" evidence="2">
    <location>
        <begin position="1"/>
        <end position="22"/>
    </location>
</feature>
<dbReference type="SUPFAM" id="SSF51197">
    <property type="entry name" value="Clavaminate synthase-like"/>
    <property type="match status" value="1"/>
</dbReference>
<dbReference type="Pfam" id="PF14226">
    <property type="entry name" value="DIOX_N"/>
    <property type="match status" value="1"/>
</dbReference>
<organism evidence="4 5">
    <name type="scientific">Durusdinium trenchii</name>
    <dbReference type="NCBI Taxonomy" id="1381693"/>
    <lineage>
        <taxon>Eukaryota</taxon>
        <taxon>Sar</taxon>
        <taxon>Alveolata</taxon>
        <taxon>Dinophyceae</taxon>
        <taxon>Suessiales</taxon>
        <taxon>Symbiodiniaceae</taxon>
        <taxon>Durusdinium</taxon>
    </lineage>
</organism>